<dbReference type="SUPFAM" id="SSF53756">
    <property type="entry name" value="UDP-Glycosyltransferase/glycogen phosphorylase"/>
    <property type="match status" value="1"/>
</dbReference>
<sequence>MTNVLIIGFVWPEPKSSAAGSRMMQLIEAFQLQNFRITFASPSSKSEQAADLKTLGINEITIELNNSSFDVFLNELQPNIVLFDRFLMEEQFGWRVTEHCPDALKILDTEDLHCLRKGRQQAYKDNVEFNDDYLFNDFAKREIASIYRCDVSVMISEVEIEILTQKFNVPENLLLYLPFMLDPISEADQKNLPTFQEREHFVTIGNFLHEPNYQSVLYLKQTLWPLIKTKLPKAELHIYGSYASQKVNQLHQPKDRFFIKGFAQDVNEVMRQAKVCIAPLVFGAGLKGKLVDAMSNGTPCAMSSIAAEGMFGTLEPNGFIADNVDDFVLKTSELYTNEAHWNKKQDFGFNSYNLRFNKLYFQQQFLLRIASLQKHLQSHRLHNFTGTLLQHHSMQSTKFMSRWIEEKNKHNSST</sequence>
<gene>
    <name evidence="1" type="ORF">ACFFVB_05990</name>
</gene>
<dbReference type="EMBL" id="JBHMEZ010000003">
    <property type="protein sequence ID" value="MFB9052626.1"/>
    <property type="molecule type" value="Genomic_DNA"/>
</dbReference>
<evidence type="ECO:0000313" key="1">
    <source>
        <dbReference type="EMBL" id="MFB9052626.1"/>
    </source>
</evidence>
<name>A0ABV5EZL6_9FLAO</name>
<keyword evidence="2" id="KW-1185">Reference proteome</keyword>
<dbReference type="RefSeq" id="WP_382381806.1">
    <property type="nucleotide sequence ID" value="NZ_JBHMEZ010000003.1"/>
</dbReference>
<organism evidence="1 2">
    <name type="scientific">Formosa undariae</name>
    <dbReference type="NCBI Taxonomy" id="1325436"/>
    <lineage>
        <taxon>Bacteria</taxon>
        <taxon>Pseudomonadati</taxon>
        <taxon>Bacteroidota</taxon>
        <taxon>Flavobacteriia</taxon>
        <taxon>Flavobacteriales</taxon>
        <taxon>Flavobacteriaceae</taxon>
        <taxon>Formosa</taxon>
    </lineage>
</organism>
<reference evidence="1 2" key="1">
    <citation type="submission" date="2024-09" db="EMBL/GenBank/DDBJ databases">
        <authorList>
            <person name="Sun Q."/>
            <person name="Mori K."/>
        </authorList>
    </citation>
    <scope>NUCLEOTIDE SEQUENCE [LARGE SCALE GENOMIC DNA]</scope>
    <source>
        <strain evidence="1 2">CECT 8286</strain>
    </source>
</reference>
<dbReference type="Gene3D" id="3.40.50.2000">
    <property type="entry name" value="Glycogen Phosphorylase B"/>
    <property type="match status" value="1"/>
</dbReference>
<accession>A0ABV5EZL6</accession>
<protein>
    <submittedName>
        <fullName evidence="1">Glycosyltransferase</fullName>
    </submittedName>
</protein>
<dbReference type="Proteomes" id="UP001589605">
    <property type="component" value="Unassembled WGS sequence"/>
</dbReference>
<comment type="caution">
    <text evidence="1">The sequence shown here is derived from an EMBL/GenBank/DDBJ whole genome shotgun (WGS) entry which is preliminary data.</text>
</comment>
<proteinExistence type="predicted"/>
<evidence type="ECO:0000313" key="2">
    <source>
        <dbReference type="Proteomes" id="UP001589605"/>
    </source>
</evidence>
<dbReference type="Pfam" id="PF13692">
    <property type="entry name" value="Glyco_trans_1_4"/>
    <property type="match status" value="1"/>
</dbReference>